<feature type="chain" id="PRO_5021470193" description="Secreted protein" evidence="1">
    <location>
        <begin position="22"/>
        <end position="100"/>
    </location>
</feature>
<evidence type="ECO:0000256" key="1">
    <source>
        <dbReference type="SAM" id="SignalP"/>
    </source>
</evidence>
<gene>
    <name evidence="2" type="ORF">AVEN_42839_1</name>
</gene>
<keyword evidence="3" id="KW-1185">Reference proteome</keyword>
<feature type="signal peptide" evidence="1">
    <location>
        <begin position="1"/>
        <end position="21"/>
    </location>
</feature>
<evidence type="ECO:0000313" key="2">
    <source>
        <dbReference type="EMBL" id="GBL78302.1"/>
    </source>
</evidence>
<proteinExistence type="predicted"/>
<protein>
    <recommendedName>
        <fullName evidence="4">Secreted protein</fullName>
    </recommendedName>
</protein>
<dbReference type="Proteomes" id="UP000499080">
    <property type="component" value="Unassembled WGS sequence"/>
</dbReference>
<name>A0A4Y2AEN9_ARAVE</name>
<dbReference type="AlphaFoldDB" id="A0A4Y2AEN9"/>
<keyword evidence="1" id="KW-0732">Signal</keyword>
<dbReference type="EMBL" id="BGPR01000015">
    <property type="protein sequence ID" value="GBL78302.1"/>
    <property type="molecule type" value="Genomic_DNA"/>
</dbReference>
<organism evidence="2 3">
    <name type="scientific">Araneus ventricosus</name>
    <name type="common">Orbweaver spider</name>
    <name type="synonym">Epeira ventricosa</name>
    <dbReference type="NCBI Taxonomy" id="182803"/>
    <lineage>
        <taxon>Eukaryota</taxon>
        <taxon>Metazoa</taxon>
        <taxon>Ecdysozoa</taxon>
        <taxon>Arthropoda</taxon>
        <taxon>Chelicerata</taxon>
        <taxon>Arachnida</taxon>
        <taxon>Araneae</taxon>
        <taxon>Araneomorphae</taxon>
        <taxon>Entelegynae</taxon>
        <taxon>Araneoidea</taxon>
        <taxon>Araneidae</taxon>
        <taxon>Araneus</taxon>
    </lineage>
</organism>
<comment type="caution">
    <text evidence="2">The sequence shown here is derived from an EMBL/GenBank/DDBJ whole genome shotgun (WGS) entry which is preliminary data.</text>
</comment>
<accession>A0A4Y2AEN9</accession>
<sequence length="100" mass="11234">MLFISNIVFFFPVMLFDILNAVEYREDIVAIVVHRAPSYAVMFLSQYPPPDRGNYFCLVVKIHDSGSKGPSFKSTYCHSGDPEEPQIAILVCCKLATNLS</sequence>
<reference evidence="2 3" key="1">
    <citation type="journal article" date="2019" name="Sci. Rep.">
        <title>Orb-weaving spider Araneus ventricosus genome elucidates the spidroin gene catalogue.</title>
        <authorList>
            <person name="Kono N."/>
            <person name="Nakamura H."/>
            <person name="Ohtoshi R."/>
            <person name="Moran D.A.P."/>
            <person name="Shinohara A."/>
            <person name="Yoshida Y."/>
            <person name="Fujiwara M."/>
            <person name="Mori M."/>
            <person name="Tomita M."/>
            <person name="Arakawa K."/>
        </authorList>
    </citation>
    <scope>NUCLEOTIDE SEQUENCE [LARGE SCALE GENOMIC DNA]</scope>
</reference>
<evidence type="ECO:0008006" key="4">
    <source>
        <dbReference type="Google" id="ProtNLM"/>
    </source>
</evidence>
<evidence type="ECO:0000313" key="3">
    <source>
        <dbReference type="Proteomes" id="UP000499080"/>
    </source>
</evidence>